<dbReference type="PANTHER" id="PTHR48412">
    <property type="entry name" value="ARM REPEAT SUPERFAMILY PROTEIN"/>
    <property type="match status" value="1"/>
</dbReference>
<reference evidence="5 6" key="1">
    <citation type="submission" date="2021-05" db="EMBL/GenBank/DDBJ databases">
        <title>Genome Assembly of Synthetic Allotetraploid Brassica napus Reveals Homoeologous Exchanges between Subgenomes.</title>
        <authorList>
            <person name="Davis J.T."/>
        </authorList>
    </citation>
    <scope>NUCLEOTIDE SEQUENCE [LARGE SCALE GENOMIC DNA]</scope>
    <source>
        <strain evidence="6">cv. Da-Ae</strain>
        <tissue evidence="5">Seedling</tissue>
    </source>
</reference>
<keyword evidence="6" id="KW-1185">Reference proteome</keyword>
<feature type="region of interest" description="Disordered" evidence="2">
    <location>
        <begin position="1056"/>
        <end position="1154"/>
    </location>
</feature>
<feature type="compositionally biased region" description="Basic and acidic residues" evidence="2">
    <location>
        <begin position="1056"/>
        <end position="1066"/>
    </location>
</feature>
<dbReference type="SUPFAM" id="SSF48371">
    <property type="entry name" value="ARM repeat"/>
    <property type="match status" value="1"/>
</dbReference>
<protein>
    <recommendedName>
        <fullName evidence="7">Ribosomal RNA-processing protein 12-like conserved domain-containing protein</fullName>
    </recommendedName>
</protein>
<dbReference type="Proteomes" id="UP000824890">
    <property type="component" value="Unassembled WGS sequence"/>
</dbReference>
<organism evidence="5 6">
    <name type="scientific">Brassica napus</name>
    <name type="common">Rape</name>
    <dbReference type="NCBI Taxonomy" id="3708"/>
    <lineage>
        <taxon>Eukaryota</taxon>
        <taxon>Viridiplantae</taxon>
        <taxon>Streptophyta</taxon>
        <taxon>Embryophyta</taxon>
        <taxon>Tracheophyta</taxon>
        <taxon>Spermatophyta</taxon>
        <taxon>Magnoliopsida</taxon>
        <taxon>eudicotyledons</taxon>
        <taxon>Gunneridae</taxon>
        <taxon>Pentapetalae</taxon>
        <taxon>rosids</taxon>
        <taxon>malvids</taxon>
        <taxon>Brassicales</taxon>
        <taxon>Brassicaceae</taxon>
        <taxon>Brassiceae</taxon>
        <taxon>Brassica</taxon>
    </lineage>
</organism>
<proteinExistence type="inferred from homology"/>
<feature type="region of interest" description="Disordered" evidence="2">
    <location>
        <begin position="1"/>
        <end position="23"/>
    </location>
</feature>
<evidence type="ECO:0000313" key="5">
    <source>
        <dbReference type="EMBL" id="KAH0902057.1"/>
    </source>
</evidence>
<evidence type="ECO:0000259" key="3">
    <source>
        <dbReference type="Pfam" id="PF08161"/>
    </source>
</evidence>
<comment type="caution">
    <text evidence="5">The sequence shown here is derived from an EMBL/GenBank/DDBJ whole genome shotgun (WGS) entry which is preliminary data.</text>
</comment>
<feature type="domain" description="RRP12 N-terminal HEAT" evidence="4">
    <location>
        <begin position="15"/>
        <end position="295"/>
    </location>
</feature>
<dbReference type="InterPro" id="IPR016024">
    <property type="entry name" value="ARM-type_fold"/>
</dbReference>
<dbReference type="Pfam" id="PF25772">
    <property type="entry name" value="HEAT_RRP12_N"/>
    <property type="match status" value="1"/>
</dbReference>
<comment type="similarity">
    <text evidence="1">Belongs to the RRP12 family.</text>
</comment>
<evidence type="ECO:0008006" key="7">
    <source>
        <dbReference type="Google" id="ProtNLM"/>
    </source>
</evidence>
<feature type="region of interest" description="Disordered" evidence="2">
    <location>
        <begin position="716"/>
        <end position="738"/>
    </location>
</feature>
<gene>
    <name evidence="5" type="ORF">HID58_041560</name>
</gene>
<feature type="region of interest" description="Disordered" evidence="2">
    <location>
        <begin position="611"/>
        <end position="637"/>
    </location>
</feature>
<dbReference type="EMBL" id="JAGKQM010000011">
    <property type="protein sequence ID" value="KAH0902057.1"/>
    <property type="molecule type" value="Genomic_DNA"/>
</dbReference>
<dbReference type="InterPro" id="IPR057860">
    <property type="entry name" value="HEAT_RRP12_N"/>
</dbReference>
<dbReference type="InterPro" id="IPR012978">
    <property type="entry name" value="HEAT_RRP12"/>
</dbReference>
<dbReference type="Pfam" id="PF08161">
    <property type="entry name" value="RRP12_HEAT"/>
    <property type="match status" value="1"/>
</dbReference>
<dbReference type="PANTHER" id="PTHR48412:SF1">
    <property type="entry name" value="ARM REPEAT SUPERFAMILY PROTEIN"/>
    <property type="match status" value="1"/>
</dbReference>
<evidence type="ECO:0000256" key="2">
    <source>
        <dbReference type="SAM" id="MobiDB-lite"/>
    </source>
</evidence>
<evidence type="ECO:0000313" key="6">
    <source>
        <dbReference type="Proteomes" id="UP000824890"/>
    </source>
</evidence>
<dbReference type="InterPro" id="IPR011989">
    <property type="entry name" value="ARM-like"/>
</dbReference>
<feature type="domain" description="RRP12 HEAT" evidence="3">
    <location>
        <begin position="363"/>
        <end position="671"/>
    </location>
</feature>
<name>A0ABQ8BB63_BRANA</name>
<evidence type="ECO:0000259" key="4">
    <source>
        <dbReference type="Pfam" id="PF25772"/>
    </source>
</evidence>
<evidence type="ECO:0000256" key="1">
    <source>
        <dbReference type="ARBA" id="ARBA00007690"/>
    </source>
</evidence>
<accession>A0ABQ8BB63</accession>
<sequence length="1154" mass="125921">MAAVEAEHQNRADETDEIPFKDGDSDICQQLMDRYAKSSASQHRHLVATAAAMRSILTSESLPPSPPAYFAAAISSLDSSTEDPMAVSALLTFLSIVVPLVPDGGISAAMAREAVGVLVKPIDGEGEKKLGVASLRAGVKCIGTLLVGFCDLDDWESIRIGFGSLLKFSIDKRPKVRRCAQECLEKLFGSLLSSTLIKEASDTLYALLKEHKSVLSELSSKKIVEGSKVESALKSENAEAAHVLNVLSATVPFLSAEVSSCVFSELCKLMGSQFSPLTRQILKAIDTIFKSSEDTVVVPEIEGVITSLTGYVSLHEKNPADTVLHVSTLLKSALEKANSTEATLCLRQLPLVCGSLAGLLTSEDDVASQASVILKDLISSYIDTDNLLTEKSLSSEDEDNLAGGDNINAARSVCTVFESTLNSCDGIPKEHILTVTGLLIEKLGGISYILAKDIILKLADMMKNAAGGTSSSQYVQQCIGAAVVAMGPVKLLTLLPITLHAESHSCTNAWLIPILRRHIVGASLEYYVDHIVPLAKSLMLTSKEAKKSGHGKTLRTCGHELLKLLPAFCNYPIDVPQKFGSLVKLMVKFIKKKSFMHEAVAVSLQMLVNQNKRKPKPSTDMDDEENANISEDAKPEVDSRFHYSKKASVKNMKTLASSSAELLQTLVDVLTASGTQISADFKVAIGCLASTLDSSVRKKILISLLNKFDPAGESEIEGQVNQSNDSNDEEKDNNSATKTQLKRSAVLDLASSFVEGAKEDLIELIYNLVRQSFQATDEADLRGAYNTLSRILEEHGWFCSSHFAEVIEMLLSHKTPEDEASSKSRFACFHVLMAHGIQSSSEEENEKAFLILNEMILTLKDGKEEHRKAACDALVMVYTTLKNSSSMNSDELCPKLINMISGYISGTSPHIRSGAVSALSVLIYKDPEICLSSPELLSSVLSLLHTKSIEIIKVSLPLVPLKYVFSLSFSLVIVYLQAVLGFVKVLVSTSQAQDLQSLLQNLLYEILPWSSVSRHYFKSKVTIIVEIMIRKCGTRAVQLATPDKHKSFLQTVLENRSSKAKDKDETNDSQTTFIDSSREPRKRNHSSETTAKQDGGKEHNKFKRHKNTHHSDTNGRTGPKRPGTRNFGKHREASGNNHKSGKDTRKPNRFRKAS</sequence>
<dbReference type="Gene3D" id="1.25.10.10">
    <property type="entry name" value="Leucine-rich Repeat Variant"/>
    <property type="match status" value="1"/>
</dbReference>